<reference evidence="1 2" key="1">
    <citation type="submission" date="2019-10" db="EMBL/GenBank/DDBJ databases">
        <title>Nonomuraea sp. nov., isolated from Phyllanthus amarus.</title>
        <authorList>
            <person name="Klykleung N."/>
            <person name="Tanasupawat S."/>
        </authorList>
    </citation>
    <scope>NUCLEOTIDE SEQUENCE [LARGE SCALE GENOMIC DNA]</scope>
    <source>
        <strain evidence="1 2">PA1-10</strain>
    </source>
</reference>
<dbReference type="EMBL" id="VDLX02000002">
    <property type="protein sequence ID" value="KAB8196234.1"/>
    <property type="molecule type" value="Genomic_DNA"/>
</dbReference>
<dbReference type="AlphaFoldDB" id="A0A5C4WSF1"/>
<evidence type="ECO:0000313" key="2">
    <source>
        <dbReference type="Proteomes" id="UP000312512"/>
    </source>
</evidence>
<dbReference type="Proteomes" id="UP000312512">
    <property type="component" value="Unassembled WGS sequence"/>
</dbReference>
<organism evidence="1 2">
    <name type="scientific">Nonomuraea phyllanthi</name>
    <dbReference type="NCBI Taxonomy" id="2219224"/>
    <lineage>
        <taxon>Bacteria</taxon>
        <taxon>Bacillati</taxon>
        <taxon>Actinomycetota</taxon>
        <taxon>Actinomycetes</taxon>
        <taxon>Streptosporangiales</taxon>
        <taxon>Streptosporangiaceae</taxon>
        <taxon>Nonomuraea</taxon>
    </lineage>
</organism>
<gene>
    <name evidence="1" type="ORF">FH608_005510</name>
</gene>
<sequence length="143" mass="15493">MTTIVIFDSSTRWGSGETRCCLCASLFTYDLNQKTIPGIKAPDLCPQGCGDSREPNTHKGGCPALGGDICATCLSQIATDPESIRFGLRVRIKDLLAQANVLTAYLAASEWKNELAFSEIPCPKCGTEIYRRPGEDPLCTICE</sequence>
<dbReference type="RefSeq" id="WP_139629100.1">
    <property type="nucleotide sequence ID" value="NZ_VDLX02000002.1"/>
</dbReference>
<dbReference type="OrthoDB" id="9939119at2"/>
<accession>A0A5C4WSF1</accession>
<keyword evidence="2" id="KW-1185">Reference proteome</keyword>
<protein>
    <submittedName>
        <fullName evidence="1">Uncharacterized protein</fullName>
    </submittedName>
</protein>
<proteinExistence type="predicted"/>
<evidence type="ECO:0000313" key="1">
    <source>
        <dbReference type="EMBL" id="KAB8196234.1"/>
    </source>
</evidence>
<name>A0A5C4WSF1_9ACTN</name>
<comment type="caution">
    <text evidence="1">The sequence shown here is derived from an EMBL/GenBank/DDBJ whole genome shotgun (WGS) entry which is preliminary data.</text>
</comment>